<evidence type="ECO:0008006" key="4">
    <source>
        <dbReference type="Google" id="ProtNLM"/>
    </source>
</evidence>
<proteinExistence type="predicted"/>
<name>A0A193QH98_SODGM</name>
<organism evidence="2 3">
    <name type="scientific">Sodalis glossinidius (strain morsitans)</name>
    <dbReference type="NCBI Taxonomy" id="343509"/>
    <lineage>
        <taxon>Bacteria</taxon>
        <taxon>Pseudomonadati</taxon>
        <taxon>Pseudomonadota</taxon>
        <taxon>Gammaproteobacteria</taxon>
        <taxon>Enterobacterales</taxon>
        <taxon>Bruguierivoracaceae</taxon>
        <taxon>Sodalis</taxon>
    </lineage>
</organism>
<reference evidence="2 3" key="1">
    <citation type="submission" date="2015-05" db="EMBL/GenBank/DDBJ databases">
        <authorList>
            <person name="Goodhead I."/>
        </authorList>
    </citation>
    <scope>NUCLEOTIDE SEQUENCE [LARGE SCALE GENOMIC DNA]</scope>
    <source>
        <strain evidence="3">morsitans</strain>
    </source>
</reference>
<feature type="compositionally biased region" description="Basic and acidic residues" evidence="1">
    <location>
        <begin position="244"/>
        <end position="263"/>
    </location>
</feature>
<evidence type="ECO:0000313" key="3">
    <source>
        <dbReference type="Proteomes" id="UP000245838"/>
    </source>
</evidence>
<dbReference type="EMBL" id="LN854557">
    <property type="protein sequence ID" value="CRL44508.1"/>
    <property type="molecule type" value="Genomic_DNA"/>
</dbReference>
<feature type="region of interest" description="Disordered" evidence="1">
    <location>
        <begin position="217"/>
        <end position="263"/>
    </location>
</feature>
<dbReference type="AlphaFoldDB" id="A0A193QH98"/>
<evidence type="ECO:0000256" key="1">
    <source>
        <dbReference type="SAM" id="MobiDB-lite"/>
    </source>
</evidence>
<protein>
    <recommendedName>
        <fullName evidence="4">Phage late control gene D protein (GPD)</fullName>
    </recommendedName>
</protein>
<sequence length="339" mass="37799">MQTGTLFRHCYEIDIGEGGGRGKHFTSWQETPLQIEFDIVKNADEEPNRHMLRLFNLTSETADAISIMDNVVRLSAGYVEHTGAMLAAVGVITSAITTVQDGGTVTEIEFLDGYQEMRDAALSVAYPKGTKADAALRDIAQKMNLKLVMADRLPFREFLHGYSYYGAARVALRKICGDSGLEWSIQNGELQVIKSNGYTPRRAVVLSASSGMIGSPTRTRIAAKEKAMTEPKSAAKGKGTQAETDARKRQEAERRKQARQEKFLKKQKKDGWVVESLLLPQVNPGDIVKVEARKITAFMRVDAVRHSGSFYGDEWKTELNLREIVLDERDNKQQGATRR</sequence>
<accession>A0A193QH98</accession>
<dbReference type="RefSeq" id="WP_166506489.1">
    <property type="nucleotide sequence ID" value="NZ_LN854557.1"/>
</dbReference>
<gene>
    <name evidence="2" type="ORF">SGGMMB4_01637</name>
</gene>
<evidence type="ECO:0000313" key="2">
    <source>
        <dbReference type="EMBL" id="CRL44508.1"/>
    </source>
</evidence>
<dbReference type="Proteomes" id="UP000245838">
    <property type="component" value="Chromosome sggmmb4_Chromosome"/>
</dbReference>